<protein>
    <submittedName>
        <fullName evidence="4">Glycosyltransferase</fullName>
    </submittedName>
</protein>
<evidence type="ECO:0000313" key="4">
    <source>
        <dbReference type="EMBL" id="MST59763.1"/>
    </source>
</evidence>
<dbReference type="AlphaFoldDB" id="A0A6N7X867"/>
<dbReference type="Proteomes" id="UP000434342">
    <property type="component" value="Unassembled WGS sequence"/>
</dbReference>
<reference evidence="4 5" key="1">
    <citation type="submission" date="2019-08" db="EMBL/GenBank/DDBJ databases">
        <title>In-depth cultivation of the pig gut microbiome towards novel bacterial diversity and tailored functional studies.</title>
        <authorList>
            <person name="Wylensek D."/>
            <person name="Hitch T.C.A."/>
            <person name="Clavel T."/>
        </authorList>
    </citation>
    <scope>NUCLEOTIDE SEQUENCE [LARGE SCALE GENOMIC DNA]</scope>
    <source>
        <strain evidence="4 5">WB01_CNA04</strain>
    </source>
</reference>
<dbReference type="PANTHER" id="PTHR22916">
    <property type="entry name" value="GLYCOSYLTRANSFERASE"/>
    <property type="match status" value="1"/>
</dbReference>
<keyword evidence="1" id="KW-0328">Glycosyltransferase</keyword>
<evidence type="ECO:0000256" key="1">
    <source>
        <dbReference type="ARBA" id="ARBA00022676"/>
    </source>
</evidence>
<name>A0A6N7X867_9ACTN</name>
<feature type="domain" description="Glycosyltransferase 2-like" evidence="3">
    <location>
        <begin position="10"/>
        <end position="139"/>
    </location>
</feature>
<dbReference type="SUPFAM" id="SSF53448">
    <property type="entry name" value="Nucleotide-diphospho-sugar transferases"/>
    <property type="match status" value="1"/>
</dbReference>
<sequence length="385" mass="43707">MRKDAESLVSVIVPIYNTEKFLPQCLDSICGQTYKNLEIILIDDGCTDGSPQIIDSYAAMDPRIKPIHKKNGGYGAGCNRGIEEATGRWISIIEPDDYIDSTMYEELLKFAASFDEEIDIVKAAWTDLRDWDDPRTLKSFPAAITKHIPTSKHPFTIAEDPRLISTHPSIWSAIYRRGFLNEKGIRFIEYPGAGWADNPFLIETMCQASAILYLNKCFYNYRTDLPGSTYDHKTDDAVTRPFDRWNTMLDVIERLGVKDEGVLAAHYVRGFDYARGAIIDDGEDNPLVRDNVKKMFSRMKPEIVANMCELPMNRRRYFYEVMGQEMPRNARLARAAYLAGQADYELRSFGPLGVAGMSLSHVLSTVHIMVHGDFKRDKRADEAGK</sequence>
<comment type="caution">
    <text evidence="4">The sequence shown here is derived from an EMBL/GenBank/DDBJ whole genome shotgun (WGS) entry which is preliminary data.</text>
</comment>
<proteinExistence type="predicted"/>
<dbReference type="EMBL" id="VUND01000001">
    <property type="protein sequence ID" value="MST59763.1"/>
    <property type="molecule type" value="Genomic_DNA"/>
</dbReference>
<evidence type="ECO:0000259" key="3">
    <source>
        <dbReference type="Pfam" id="PF00535"/>
    </source>
</evidence>
<organism evidence="4 5">
    <name type="scientific">Parafannyhessea umbonata</name>
    <dbReference type="NCBI Taxonomy" id="604330"/>
    <lineage>
        <taxon>Bacteria</taxon>
        <taxon>Bacillati</taxon>
        <taxon>Actinomycetota</taxon>
        <taxon>Coriobacteriia</taxon>
        <taxon>Coriobacteriales</taxon>
        <taxon>Atopobiaceae</taxon>
        <taxon>Parafannyhessea</taxon>
    </lineage>
</organism>
<dbReference type="CDD" id="cd00761">
    <property type="entry name" value="Glyco_tranf_GTA_type"/>
    <property type="match status" value="1"/>
</dbReference>
<evidence type="ECO:0000313" key="5">
    <source>
        <dbReference type="Proteomes" id="UP000434342"/>
    </source>
</evidence>
<dbReference type="PANTHER" id="PTHR22916:SF51">
    <property type="entry name" value="GLYCOSYLTRANSFERASE EPSH-RELATED"/>
    <property type="match status" value="1"/>
</dbReference>
<dbReference type="InterPro" id="IPR001173">
    <property type="entry name" value="Glyco_trans_2-like"/>
</dbReference>
<dbReference type="GO" id="GO:0016757">
    <property type="term" value="F:glycosyltransferase activity"/>
    <property type="evidence" value="ECO:0007669"/>
    <property type="project" value="UniProtKB-KW"/>
</dbReference>
<dbReference type="Pfam" id="PF00535">
    <property type="entry name" value="Glycos_transf_2"/>
    <property type="match status" value="1"/>
</dbReference>
<evidence type="ECO:0000256" key="2">
    <source>
        <dbReference type="ARBA" id="ARBA00022679"/>
    </source>
</evidence>
<gene>
    <name evidence="4" type="ORF">FYJ69_02390</name>
</gene>
<dbReference type="Gene3D" id="3.90.550.10">
    <property type="entry name" value="Spore Coat Polysaccharide Biosynthesis Protein SpsA, Chain A"/>
    <property type="match status" value="1"/>
</dbReference>
<accession>A0A6N7X867</accession>
<dbReference type="InterPro" id="IPR029044">
    <property type="entry name" value="Nucleotide-diphossugar_trans"/>
</dbReference>
<keyword evidence="2 4" id="KW-0808">Transferase</keyword>
<dbReference type="RefSeq" id="WP_154539722.1">
    <property type="nucleotide sequence ID" value="NZ_VUND01000001.1"/>
</dbReference>